<dbReference type="RefSeq" id="WP_163285771.1">
    <property type="nucleotide sequence ID" value="NZ_JAAGVY010000025.1"/>
</dbReference>
<sequence length="220" mass="24937">MKPIFTIFLILFNLTLFSQNVELIGGMNKNKFFDYEKDEGHFNSAYDSQYGYSFQIAIENIRIDTVKWRFTLGYEQYGGSINVRDGGLGGGVTSKAEIDKSIISVGVFPLNFRIIDRIDINVGFEAGALISENIVGTSSGWSIGTNGFSYDLNDKNKRYNAKAYFGLRGRIAYDLNKSDKVAISPQYSNYFGLTKEFDEFPEFTKSMRHFFGLGVQRKIE</sequence>
<comment type="caution">
    <text evidence="1">The sequence shown here is derived from an EMBL/GenBank/DDBJ whole genome shotgun (WGS) entry which is preliminary data.</text>
</comment>
<evidence type="ECO:0000313" key="2">
    <source>
        <dbReference type="Proteomes" id="UP000486602"/>
    </source>
</evidence>
<name>A0A7K3WSD7_9FLAO</name>
<evidence type="ECO:0000313" key="1">
    <source>
        <dbReference type="EMBL" id="NEN24376.1"/>
    </source>
</evidence>
<dbReference type="EMBL" id="JAAGVY010000025">
    <property type="protein sequence ID" value="NEN24376.1"/>
    <property type="molecule type" value="Genomic_DNA"/>
</dbReference>
<dbReference type="Proteomes" id="UP000486602">
    <property type="component" value="Unassembled WGS sequence"/>
</dbReference>
<dbReference type="AlphaFoldDB" id="A0A7K3WSD7"/>
<protein>
    <recommendedName>
        <fullName evidence="3">PorT family protein</fullName>
    </recommendedName>
</protein>
<keyword evidence="2" id="KW-1185">Reference proteome</keyword>
<evidence type="ECO:0008006" key="3">
    <source>
        <dbReference type="Google" id="ProtNLM"/>
    </source>
</evidence>
<accession>A0A7K3WSD7</accession>
<proteinExistence type="predicted"/>
<gene>
    <name evidence="1" type="ORF">G3O08_12760</name>
</gene>
<reference evidence="1 2" key="1">
    <citation type="submission" date="2020-02" db="EMBL/GenBank/DDBJ databases">
        <title>Out from the shadows clarifying the taxonomy of the family Cryomorphaceae and related taxa by utilizing the GTDB taxonomic framework.</title>
        <authorList>
            <person name="Bowman J.P."/>
        </authorList>
    </citation>
    <scope>NUCLEOTIDE SEQUENCE [LARGE SCALE GENOMIC DNA]</scope>
    <source>
        <strain evidence="1 2">QSSC 1-22</strain>
    </source>
</reference>
<organism evidence="1 2">
    <name type="scientific">Cryomorpha ignava</name>
    <dbReference type="NCBI Taxonomy" id="101383"/>
    <lineage>
        <taxon>Bacteria</taxon>
        <taxon>Pseudomonadati</taxon>
        <taxon>Bacteroidota</taxon>
        <taxon>Flavobacteriia</taxon>
        <taxon>Flavobacteriales</taxon>
        <taxon>Cryomorphaceae</taxon>
        <taxon>Cryomorpha</taxon>
    </lineage>
</organism>